<dbReference type="CDD" id="cd00009">
    <property type="entry name" value="AAA"/>
    <property type="match status" value="1"/>
</dbReference>
<dbReference type="InterPro" id="IPR002078">
    <property type="entry name" value="Sigma_54_int"/>
</dbReference>
<protein>
    <recommendedName>
        <fullName evidence="1">DNA-binding transcriptional regulator NtrC</fullName>
    </recommendedName>
    <alternativeName>
        <fullName evidence="10">Nitrogen regulation protein NR(I)</fullName>
    </alternativeName>
    <alternativeName>
        <fullName evidence="11">Nitrogen regulator I</fullName>
    </alternativeName>
</protein>
<dbReference type="SUPFAM" id="SSF52172">
    <property type="entry name" value="CheY-like"/>
    <property type="match status" value="1"/>
</dbReference>
<dbReference type="GO" id="GO:0003677">
    <property type="term" value="F:DNA binding"/>
    <property type="evidence" value="ECO:0007669"/>
    <property type="project" value="UniProtKB-KW"/>
</dbReference>
<dbReference type="InterPro" id="IPR027417">
    <property type="entry name" value="P-loop_NTPase"/>
</dbReference>
<dbReference type="Gene3D" id="3.40.50.2300">
    <property type="match status" value="1"/>
</dbReference>
<evidence type="ECO:0000256" key="1">
    <source>
        <dbReference type="ARBA" id="ARBA00019059"/>
    </source>
</evidence>
<evidence type="ECO:0000256" key="11">
    <source>
        <dbReference type="ARBA" id="ARBA00031910"/>
    </source>
</evidence>
<dbReference type="Pfam" id="PF00072">
    <property type="entry name" value="Response_reg"/>
    <property type="match status" value="1"/>
</dbReference>
<sequence>MIWIVDDDASMRWVLDKALTGAGWKTQVFDNAGDVLTAIESVQPDAIITDIRMPGTSGLDLVRILVEKFPTLPVIVMTAHTDMDNALAAYREGAFEYLPKPFDLDDAVVLVRRALEKQTAASAAQPVESTAQPHTLIGEAQAMQAVFRVIGRLAGSHINVLICGESGTGKELVARAIYANSPRSEAPFIAIN</sequence>
<dbReference type="InterPro" id="IPR011006">
    <property type="entry name" value="CheY-like_superfamily"/>
</dbReference>
<reference evidence="14" key="1">
    <citation type="submission" date="2018-05" db="EMBL/GenBank/DDBJ databases">
        <authorList>
            <person name="Lanie J.A."/>
            <person name="Ng W.-L."/>
            <person name="Kazmierczak K.M."/>
            <person name="Andrzejewski T.M."/>
            <person name="Davidsen T.M."/>
            <person name="Wayne K.J."/>
            <person name="Tettelin H."/>
            <person name="Glass J.I."/>
            <person name="Rusch D."/>
            <person name="Podicherti R."/>
            <person name="Tsui H.-C.T."/>
            <person name="Winkler M.E."/>
        </authorList>
    </citation>
    <scope>NUCLEOTIDE SEQUENCE</scope>
</reference>
<dbReference type="EMBL" id="UINC01009832">
    <property type="protein sequence ID" value="SVA43984.1"/>
    <property type="molecule type" value="Genomic_DNA"/>
</dbReference>
<evidence type="ECO:0000256" key="6">
    <source>
        <dbReference type="ARBA" id="ARBA00023015"/>
    </source>
</evidence>
<evidence type="ECO:0000256" key="5">
    <source>
        <dbReference type="ARBA" id="ARBA00023012"/>
    </source>
</evidence>
<proteinExistence type="predicted"/>
<dbReference type="Pfam" id="PF00158">
    <property type="entry name" value="Sigma54_activat"/>
    <property type="match status" value="1"/>
</dbReference>
<dbReference type="PROSITE" id="PS50110">
    <property type="entry name" value="RESPONSE_REGULATORY"/>
    <property type="match status" value="1"/>
</dbReference>
<evidence type="ECO:0000256" key="7">
    <source>
        <dbReference type="ARBA" id="ARBA00023125"/>
    </source>
</evidence>
<dbReference type="InterPro" id="IPR025662">
    <property type="entry name" value="Sigma_54_int_dom_ATP-bd_1"/>
</dbReference>
<keyword evidence="8" id="KW-0010">Activator</keyword>
<keyword evidence="5" id="KW-0902">Two-component regulatory system</keyword>
<evidence type="ECO:0000256" key="10">
    <source>
        <dbReference type="ARBA" id="ARBA00029881"/>
    </source>
</evidence>
<feature type="domain" description="Sigma-54 factor interaction" evidence="12">
    <location>
        <begin position="136"/>
        <end position="192"/>
    </location>
</feature>
<evidence type="ECO:0000259" key="12">
    <source>
        <dbReference type="PROSITE" id="PS50045"/>
    </source>
</evidence>
<dbReference type="SMART" id="SM00448">
    <property type="entry name" value="REC"/>
    <property type="match status" value="1"/>
</dbReference>
<dbReference type="GO" id="GO:0000160">
    <property type="term" value="P:phosphorelay signal transduction system"/>
    <property type="evidence" value="ECO:0007669"/>
    <property type="project" value="UniProtKB-KW"/>
</dbReference>
<dbReference type="AlphaFoldDB" id="A0A381VUP0"/>
<evidence type="ECO:0000256" key="8">
    <source>
        <dbReference type="ARBA" id="ARBA00023159"/>
    </source>
</evidence>
<keyword evidence="3" id="KW-0547">Nucleotide-binding</keyword>
<dbReference type="PANTHER" id="PTHR32071">
    <property type="entry name" value="TRANSCRIPTIONAL REGULATORY PROTEIN"/>
    <property type="match status" value="1"/>
</dbReference>
<dbReference type="FunFam" id="3.40.50.2300:FF:000018">
    <property type="entry name" value="DNA-binding transcriptional regulator NtrC"/>
    <property type="match status" value="1"/>
</dbReference>
<name>A0A381VUP0_9ZZZZ</name>
<dbReference type="InterPro" id="IPR001789">
    <property type="entry name" value="Sig_transdc_resp-reg_receiver"/>
</dbReference>
<evidence type="ECO:0000256" key="4">
    <source>
        <dbReference type="ARBA" id="ARBA00022840"/>
    </source>
</evidence>
<evidence type="ECO:0000256" key="2">
    <source>
        <dbReference type="ARBA" id="ARBA00022553"/>
    </source>
</evidence>
<feature type="non-terminal residue" evidence="14">
    <location>
        <position position="192"/>
    </location>
</feature>
<gene>
    <name evidence="14" type="ORF">METZ01_LOCUS96838</name>
</gene>
<dbReference type="PROSITE" id="PS50045">
    <property type="entry name" value="SIGMA54_INTERACT_4"/>
    <property type="match status" value="1"/>
</dbReference>
<keyword evidence="9" id="KW-0804">Transcription</keyword>
<accession>A0A381VUP0</accession>
<keyword evidence="2" id="KW-0597">Phosphoprotein</keyword>
<feature type="domain" description="Response regulatory" evidence="13">
    <location>
        <begin position="1"/>
        <end position="115"/>
    </location>
</feature>
<dbReference type="Gene3D" id="3.40.50.300">
    <property type="entry name" value="P-loop containing nucleotide triphosphate hydrolases"/>
    <property type="match status" value="1"/>
</dbReference>
<evidence type="ECO:0000256" key="9">
    <source>
        <dbReference type="ARBA" id="ARBA00023163"/>
    </source>
</evidence>
<keyword evidence="6" id="KW-0805">Transcription regulation</keyword>
<evidence type="ECO:0000313" key="14">
    <source>
        <dbReference type="EMBL" id="SVA43984.1"/>
    </source>
</evidence>
<evidence type="ECO:0000256" key="3">
    <source>
        <dbReference type="ARBA" id="ARBA00022741"/>
    </source>
</evidence>
<dbReference type="GO" id="GO:0006355">
    <property type="term" value="P:regulation of DNA-templated transcription"/>
    <property type="evidence" value="ECO:0007669"/>
    <property type="project" value="InterPro"/>
</dbReference>
<dbReference type="PROSITE" id="PS00675">
    <property type="entry name" value="SIGMA54_INTERACT_1"/>
    <property type="match status" value="1"/>
</dbReference>
<keyword evidence="4" id="KW-0067">ATP-binding</keyword>
<evidence type="ECO:0000259" key="13">
    <source>
        <dbReference type="PROSITE" id="PS50110"/>
    </source>
</evidence>
<dbReference type="GO" id="GO:0005524">
    <property type="term" value="F:ATP binding"/>
    <property type="evidence" value="ECO:0007669"/>
    <property type="project" value="UniProtKB-KW"/>
</dbReference>
<keyword evidence="7" id="KW-0238">DNA-binding</keyword>
<dbReference type="PANTHER" id="PTHR32071:SF95">
    <property type="entry name" value="DNA-BINDING TRANSCRIPTIONAL REGULATOR NTRC"/>
    <property type="match status" value="1"/>
</dbReference>
<organism evidence="14">
    <name type="scientific">marine metagenome</name>
    <dbReference type="NCBI Taxonomy" id="408172"/>
    <lineage>
        <taxon>unclassified sequences</taxon>
        <taxon>metagenomes</taxon>
        <taxon>ecological metagenomes</taxon>
    </lineage>
</organism>